<dbReference type="PANTHER" id="PTHR11371">
    <property type="entry name" value="DEOXYRIBONUCLEASE"/>
    <property type="match status" value="1"/>
</dbReference>
<dbReference type="SUPFAM" id="SSF56219">
    <property type="entry name" value="DNase I-like"/>
    <property type="match status" value="1"/>
</dbReference>
<evidence type="ECO:0000256" key="9">
    <source>
        <dbReference type="ARBA" id="ARBA00023180"/>
    </source>
</evidence>
<evidence type="ECO:0000313" key="14">
    <source>
        <dbReference type="EMBL" id="KAL2103716.1"/>
    </source>
</evidence>
<evidence type="ECO:0000259" key="13">
    <source>
        <dbReference type="Pfam" id="PF03372"/>
    </source>
</evidence>
<dbReference type="Pfam" id="PF03372">
    <property type="entry name" value="Exo_endo_phos"/>
    <property type="match status" value="1"/>
</dbReference>
<keyword evidence="5 10" id="KW-0255">Endonuclease</keyword>
<evidence type="ECO:0000256" key="1">
    <source>
        <dbReference type="ARBA" id="ARBA00004240"/>
    </source>
</evidence>
<gene>
    <name evidence="14" type="ORF">ACEWY4_000584</name>
</gene>
<keyword evidence="9" id="KW-0325">Glycoprotein</keyword>
<evidence type="ECO:0000256" key="12">
    <source>
        <dbReference type="SAM" id="SignalP"/>
    </source>
</evidence>
<evidence type="ECO:0000256" key="10">
    <source>
        <dbReference type="PIRNR" id="PIRNR000988"/>
    </source>
</evidence>
<feature type="chain" id="PRO_5044792905" description="Deoxyribonuclease" evidence="12">
    <location>
        <begin position="25"/>
        <end position="316"/>
    </location>
</feature>
<comment type="subcellular location">
    <subcellularLocation>
        <location evidence="1">Endoplasmic reticulum</location>
    </subcellularLocation>
</comment>
<sequence length="316" mass="36038">MGKSRRPLLVLFLVWALFLSKSSGAKTYKICSYNVQNFNVSKLDGLRILHLLTKVLSICDVCLLQEVRDLDGEAMKKLVSSLNGYNGFNYDYVASGGLGRGEEDKEQYVFLYRKQTTTIVDQYQYPDEKKGSEDAFSREPFIVYFNASQTVIGEFVLIPLRVEPEKALEEIDALYDVVTEIKKKWQVENIMLLGDFQADCGYVTKTNRRDNRLFGSLDLFWLIKDDADTTVTDMTDCAYDRFVVHGQTFLRGIVPLSAKVFNFKKVFKISMNEVLEISDHYPIHVDLKVKSSGQQQALLQPCIVLLTLITIVLFPA</sequence>
<feature type="domain" description="Endonuclease/exonuclease/phosphatase" evidence="13">
    <location>
        <begin position="31"/>
        <end position="280"/>
    </location>
</feature>
<dbReference type="GO" id="GO:0004519">
    <property type="term" value="F:endonuclease activity"/>
    <property type="evidence" value="ECO:0007669"/>
    <property type="project" value="UniProtKB-KW"/>
</dbReference>
<evidence type="ECO:0000256" key="7">
    <source>
        <dbReference type="ARBA" id="ARBA00022824"/>
    </source>
</evidence>
<evidence type="ECO:0000256" key="8">
    <source>
        <dbReference type="ARBA" id="ARBA00023157"/>
    </source>
</evidence>
<evidence type="ECO:0000256" key="4">
    <source>
        <dbReference type="ARBA" id="ARBA00022729"/>
    </source>
</evidence>
<dbReference type="EMBL" id="JBHFQA010000001">
    <property type="protein sequence ID" value="KAL2103716.1"/>
    <property type="molecule type" value="Genomic_DNA"/>
</dbReference>
<proteinExistence type="inferred from homology"/>
<dbReference type="SMART" id="SM00476">
    <property type="entry name" value="DNaseIc"/>
    <property type="match status" value="1"/>
</dbReference>
<evidence type="ECO:0000256" key="2">
    <source>
        <dbReference type="ARBA" id="ARBA00007359"/>
    </source>
</evidence>
<keyword evidence="3 10" id="KW-0540">Nuclease</keyword>
<feature type="signal peptide" evidence="12">
    <location>
        <begin position="1"/>
        <end position="24"/>
    </location>
</feature>
<keyword evidence="6 10" id="KW-0378">Hydrolase</keyword>
<dbReference type="Gene3D" id="3.60.10.10">
    <property type="entry name" value="Endonuclease/exonuclease/phosphatase"/>
    <property type="match status" value="1"/>
</dbReference>
<name>A0ABD1KXI4_9TELE</name>
<organism evidence="14 15">
    <name type="scientific">Coilia grayii</name>
    <name type="common">Gray's grenadier anchovy</name>
    <dbReference type="NCBI Taxonomy" id="363190"/>
    <lineage>
        <taxon>Eukaryota</taxon>
        <taxon>Metazoa</taxon>
        <taxon>Chordata</taxon>
        <taxon>Craniata</taxon>
        <taxon>Vertebrata</taxon>
        <taxon>Euteleostomi</taxon>
        <taxon>Actinopterygii</taxon>
        <taxon>Neopterygii</taxon>
        <taxon>Teleostei</taxon>
        <taxon>Clupei</taxon>
        <taxon>Clupeiformes</taxon>
        <taxon>Clupeoidei</taxon>
        <taxon>Engraulidae</taxon>
        <taxon>Coilinae</taxon>
        <taxon>Coilia</taxon>
    </lineage>
</organism>
<dbReference type="PIRSF" id="PIRSF000988">
    <property type="entry name" value="DNase_I_euk"/>
    <property type="match status" value="1"/>
</dbReference>
<evidence type="ECO:0000256" key="5">
    <source>
        <dbReference type="ARBA" id="ARBA00022759"/>
    </source>
</evidence>
<keyword evidence="7" id="KW-0256">Endoplasmic reticulum</keyword>
<dbReference type="PANTHER" id="PTHR11371:SF28">
    <property type="entry name" value="DEOXYRIBONUCLEASE-1-LIKE 1"/>
    <property type="match status" value="1"/>
</dbReference>
<dbReference type="InterPro" id="IPR016202">
    <property type="entry name" value="DNase_I"/>
</dbReference>
<dbReference type="GO" id="GO:0016787">
    <property type="term" value="F:hydrolase activity"/>
    <property type="evidence" value="ECO:0007669"/>
    <property type="project" value="UniProtKB-KW"/>
</dbReference>
<accession>A0ABD1KXI4</accession>
<dbReference type="CDD" id="cd10282">
    <property type="entry name" value="DNase1"/>
    <property type="match status" value="1"/>
</dbReference>
<evidence type="ECO:0000313" key="15">
    <source>
        <dbReference type="Proteomes" id="UP001591681"/>
    </source>
</evidence>
<dbReference type="PRINTS" id="PR00130">
    <property type="entry name" value="DNASEI"/>
</dbReference>
<comment type="similarity">
    <text evidence="2 10">Belongs to the DNase I family.</text>
</comment>
<dbReference type="InterPro" id="IPR036691">
    <property type="entry name" value="Endo/exonu/phosph_ase_sf"/>
</dbReference>
<reference evidence="14 15" key="1">
    <citation type="submission" date="2024-09" db="EMBL/GenBank/DDBJ databases">
        <title>A chromosome-level genome assembly of Gray's grenadier anchovy, Coilia grayii.</title>
        <authorList>
            <person name="Fu Z."/>
        </authorList>
    </citation>
    <scope>NUCLEOTIDE SEQUENCE [LARGE SCALE GENOMIC DNA]</scope>
    <source>
        <strain evidence="14">G4</strain>
        <tissue evidence="14">Muscle</tissue>
    </source>
</reference>
<keyword evidence="4 12" id="KW-0732">Signal</keyword>
<evidence type="ECO:0000256" key="6">
    <source>
        <dbReference type="ARBA" id="ARBA00022801"/>
    </source>
</evidence>
<evidence type="ECO:0000256" key="3">
    <source>
        <dbReference type="ARBA" id="ARBA00022722"/>
    </source>
</evidence>
<dbReference type="AlphaFoldDB" id="A0ABD1KXI4"/>
<evidence type="ECO:0000256" key="11">
    <source>
        <dbReference type="PIRSR" id="PIRSR000988-2"/>
    </source>
</evidence>
<dbReference type="InterPro" id="IPR005135">
    <property type="entry name" value="Endo/exonuclease/phosphatase"/>
</dbReference>
<feature type="disulfide bond" description="Essential for enzymatic activity" evidence="11">
    <location>
        <begin position="200"/>
        <end position="237"/>
    </location>
</feature>
<dbReference type="Proteomes" id="UP001591681">
    <property type="component" value="Unassembled WGS sequence"/>
</dbReference>
<keyword evidence="8 11" id="KW-1015">Disulfide bond</keyword>
<dbReference type="GO" id="GO:0005783">
    <property type="term" value="C:endoplasmic reticulum"/>
    <property type="evidence" value="ECO:0007669"/>
    <property type="project" value="UniProtKB-SubCell"/>
</dbReference>
<comment type="caution">
    <text evidence="14">The sequence shown here is derived from an EMBL/GenBank/DDBJ whole genome shotgun (WGS) entry which is preliminary data.</text>
</comment>
<keyword evidence="15" id="KW-1185">Reference proteome</keyword>
<protein>
    <recommendedName>
        <fullName evidence="10">Deoxyribonuclease</fullName>
    </recommendedName>
</protein>